<comment type="subcellular location">
    <subcellularLocation>
        <location evidence="1 7">Cell membrane</location>
        <topology evidence="1 7">Multi-pass membrane protein</topology>
    </subcellularLocation>
</comment>
<keyword evidence="4 7" id="KW-0812">Transmembrane</keyword>
<gene>
    <name evidence="8" type="ORF">JY651_08525</name>
</gene>
<keyword evidence="3" id="KW-1003">Cell membrane</keyword>
<keyword evidence="6 7" id="KW-0472">Membrane</keyword>
<evidence type="ECO:0000313" key="9">
    <source>
        <dbReference type="Proteomes" id="UP000662747"/>
    </source>
</evidence>
<dbReference type="PANTHER" id="PTHR33508:SF1">
    <property type="entry name" value="UPF0056 MEMBRANE PROTEIN YHCE"/>
    <property type="match status" value="1"/>
</dbReference>
<dbReference type="Pfam" id="PF01914">
    <property type="entry name" value="MarC"/>
    <property type="match status" value="1"/>
</dbReference>
<name>A0ABX7P3C6_9BACT</name>
<evidence type="ECO:0000256" key="2">
    <source>
        <dbReference type="ARBA" id="ARBA00009784"/>
    </source>
</evidence>
<evidence type="ECO:0000256" key="4">
    <source>
        <dbReference type="ARBA" id="ARBA00022692"/>
    </source>
</evidence>
<evidence type="ECO:0000256" key="7">
    <source>
        <dbReference type="RuleBase" id="RU362048"/>
    </source>
</evidence>
<protein>
    <recommendedName>
        <fullName evidence="7">UPF0056 membrane protein</fullName>
    </recommendedName>
</protein>
<keyword evidence="5 7" id="KW-1133">Transmembrane helix</keyword>
<accession>A0ABX7P3C6</accession>
<feature type="transmembrane region" description="Helical" evidence="7">
    <location>
        <begin position="6"/>
        <end position="31"/>
    </location>
</feature>
<evidence type="ECO:0000256" key="6">
    <source>
        <dbReference type="ARBA" id="ARBA00023136"/>
    </source>
</evidence>
<feature type="transmembrane region" description="Helical" evidence="7">
    <location>
        <begin position="178"/>
        <end position="201"/>
    </location>
</feature>
<feature type="transmembrane region" description="Helical" evidence="7">
    <location>
        <begin position="115"/>
        <end position="139"/>
    </location>
</feature>
<keyword evidence="9" id="KW-1185">Reference proteome</keyword>
<reference evidence="8 9" key="1">
    <citation type="submission" date="2021-02" db="EMBL/GenBank/DDBJ databases">
        <title>De Novo genome assembly of isolated myxobacteria.</title>
        <authorList>
            <person name="Stevens D.C."/>
        </authorList>
    </citation>
    <scope>NUCLEOTIDE SEQUENCE [LARGE SCALE GENOMIC DNA]</scope>
    <source>
        <strain evidence="9">SCPEA02</strain>
    </source>
</reference>
<evidence type="ECO:0000256" key="5">
    <source>
        <dbReference type="ARBA" id="ARBA00022989"/>
    </source>
</evidence>
<feature type="transmembrane region" description="Helical" evidence="7">
    <location>
        <begin position="43"/>
        <end position="69"/>
    </location>
</feature>
<evidence type="ECO:0000256" key="1">
    <source>
        <dbReference type="ARBA" id="ARBA00004651"/>
    </source>
</evidence>
<comment type="similarity">
    <text evidence="2 7">Belongs to the UPF0056 (MarC) family.</text>
</comment>
<dbReference type="InterPro" id="IPR002771">
    <property type="entry name" value="Multi_antbiot-R_MarC"/>
</dbReference>
<dbReference type="PANTHER" id="PTHR33508">
    <property type="entry name" value="UPF0056 MEMBRANE PROTEIN YHCE"/>
    <property type="match status" value="1"/>
</dbReference>
<evidence type="ECO:0000256" key="3">
    <source>
        <dbReference type="ARBA" id="ARBA00022475"/>
    </source>
</evidence>
<dbReference type="RefSeq" id="WP_206726527.1">
    <property type="nucleotide sequence ID" value="NZ_CP071090.1"/>
</dbReference>
<organism evidence="8 9">
    <name type="scientific">Pyxidicoccus parkwayensis</name>
    <dbReference type="NCBI Taxonomy" id="2813578"/>
    <lineage>
        <taxon>Bacteria</taxon>
        <taxon>Pseudomonadati</taxon>
        <taxon>Myxococcota</taxon>
        <taxon>Myxococcia</taxon>
        <taxon>Myxococcales</taxon>
        <taxon>Cystobacterineae</taxon>
        <taxon>Myxococcaceae</taxon>
        <taxon>Pyxidicoccus</taxon>
    </lineage>
</organism>
<feature type="transmembrane region" description="Helical" evidence="7">
    <location>
        <begin position="75"/>
        <end position="94"/>
    </location>
</feature>
<sequence length="209" mass="21963">MSGYLSLFLVSLSAVFFVVDPVGVVPLFLAMTAGDSQEKVRRTAMRACLVACGMMLFFALFGGVIFKVFGVSLGAFRVAGGILLLITALDMLRARPSETRTTPTEEQEGVVKEDVAIVPLAIPLLSGPGAIATAMVLMAKGSSSLTTAIPVLAAIVITFVASYFILRASGLIQRVLRQSGVAIVERVMGLILAAIAVQFIADGGKELLR</sequence>
<evidence type="ECO:0000313" key="8">
    <source>
        <dbReference type="EMBL" id="QSQ24967.1"/>
    </source>
</evidence>
<dbReference type="EMBL" id="CP071090">
    <property type="protein sequence ID" value="QSQ24967.1"/>
    <property type="molecule type" value="Genomic_DNA"/>
</dbReference>
<dbReference type="NCBIfam" id="TIGR00427">
    <property type="entry name" value="NAAT family transporter"/>
    <property type="match status" value="1"/>
</dbReference>
<proteinExistence type="inferred from homology"/>
<feature type="transmembrane region" description="Helical" evidence="7">
    <location>
        <begin position="145"/>
        <end position="166"/>
    </location>
</feature>
<dbReference type="Proteomes" id="UP000662747">
    <property type="component" value="Chromosome"/>
</dbReference>